<feature type="domain" description="LarA-like N-terminal" evidence="1">
    <location>
        <begin position="35"/>
        <end position="184"/>
    </location>
</feature>
<comment type="caution">
    <text evidence="2">The sequence shown here is derived from an EMBL/GenBank/DDBJ whole genome shotgun (WGS) entry which is preliminary data.</text>
</comment>
<gene>
    <name evidence="2" type="ORF">EII35_06650</name>
</gene>
<dbReference type="Proteomes" id="UP000280935">
    <property type="component" value="Unassembled WGS sequence"/>
</dbReference>
<protein>
    <submittedName>
        <fullName evidence="2">DUF2088 domain-containing protein</fullName>
    </submittedName>
</protein>
<evidence type="ECO:0000313" key="2">
    <source>
        <dbReference type="EMBL" id="RRD49831.1"/>
    </source>
</evidence>
<dbReference type="AlphaFoldDB" id="A0A3P1WUF8"/>
<dbReference type="GO" id="GO:0050043">
    <property type="term" value="F:lactate racemase activity"/>
    <property type="evidence" value="ECO:0007669"/>
    <property type="project" value="InterPro"/>
</dbReference>
<sequence>MTRPGFVLTVDERTPDLLTLAGSRVQLQRFPAGTQVVYPPDASPSSDPVLLIDGALAAPIASDPLPAVLRPGMKLTIVVGSVHPVQPRMRFDIRRSIVERVLEHAARAGVDDVAIVIAAGLTPRWATQDVVAALGDRVAASFLPDGFVHSHDVASPDLVEVTSVDGQPVRVDPRIAESDLVVVVDLCHGRGAGCVLATGATDVATINRVAGIDGSRDAVDTVSAAIGRAVNVFAISAVLGQPLMRGPLGFLNEREWEWRLPEQLSFAATRQFIGLMPMHGSHRLYAAPRADYELLDIVAGDAAAVVPQASEVWHAANAVSVPTADVVITSVWGSSFDPGDPIGSPINAAHHALVERVGSHGDQPLVREGGVALALHPLTRAFSNRLQSPTSDFFEKVLPVTRDPHEIRQRFEPQALEDDWHLKLYREHHAHHPLAVFHSWYRIQEVTSRLAEVIWVGGSRSSAAVLGHRAATTLDDALELARERADVERITYLHGPGLAAGECR</sequence>
<reference evidence="2 3" key="1">
    <citation type="submission" date="2018-11" db="EMBL/GenBank/DDBJ databases">
        <title>Genomes From Bacteria Associated with the Canine Oral Cavity: a Test Case for Automated Genome-Based Taxonomic Assignment.</title>
        <authorList>
            <person name="Coil D.A."/>
            <person name="Jospin G."/>
            <person name="Darling A.E."/>
            <person name="Wallis C."/>
            <person name="Davis I.J."/>
            <person name="Harris S."/>
            <person name="Eisen J.A."/>
            <person name="Holcombe L.J."/>
            <person name="O'Flynn C."/>
        </authorList>
    </citation>
    <scope>NUCLEOTIDE SEQUENCE [LARGE SCALE GENOMIC DNA]</scope>
    <source>
        <strain evidence="2 3">OH2822_COT-296</strain>
    </source>
</reference>
<dbReference type="Gene3D" id="3.40.50.11440">
    <property type="match status" value="1"/>
</dbReference>
<proteinExistence type="predicted"/>
<dbReference type="Pfam" id="PF09861">
    <property type="entry name" value="Lar_N"/>
    <property type="match status" value="1"/>
</dbReference>
<dbReference type="InterPro" id="IPR018657">
    <property type="entry name" value="LarA-like_N"/>
</dbReference>
<dbReference type="RefSeq" id="WP_125227681.1">
    <property type="nucleotide sequence ID" value="NZ_RQYT01000011.1"/>
</dbReference>
<accession>A0A3P1WUF8</accession>
<dbReference type="EMBL" id="RQYT01000011">
    <property type="protein sequence ID" value="RRD49831.1"/>
    <property type="molecule type" value="Genomic_DNA"/>
</dbReference>
<evidence type="ECO:0000259" key="1">
    <source>
        <dbReference type="Pfam" id="PF09861"/>
    </source>
</evidence>
<evidence type="ECO:0000313" key="3">
    <source>
        <dbReference type="Proteomes" id="UP000280935"/>
    </source>
</evidence>
<organism evidence="2 3">
    <name type="scientific">Arachnia propionica</name>
    <dbReference type="NCBI Taxonomy" id="1750"/>
    <lineage>
        <taxon>Bacteria</taxon>
        <taxon>Bacillati</taxon>
        <taxon>Actinomycetota</taxon>
        <taxon>Actinomycetes</taxon>
        <taxon>Propionibacteriales</taxon>
        <taxon>Propionibacteriaceae</taxon>
        <taxon>Arachnia</taxon>
    </lineage>
</organism>
<dbReference type="OrthoDB" id="9770545at2"/>
<name>A0A3P1WUF8_9ACTN</name>